<dbReference type="GO" id="GO:0005759">
    <property type="term" value="C:mitochondrial matrix"/>
    <property type="evidence" value="ECO:0007669"/>
    <property type="project" value="TreeGrafter"/>
</dbReference>
<dbReference type="GeneID" id="123024338"/>
<dbReference type="InterPro" id="IPR050870">
    <property type="entry name" value="FAST_kinase"/>
</dbReference>
<keyword evidence="2" id="KW-0496">Mitochondrion</keyword>
<dbReference type="PROSITE" id="PS51286">
    <property type="entry name" value="RAP"/>
    <property type="match status" value="1"/>
</dbReference>
<keyword evidence="5" id="KW-1185">Reference proteome</keyword>
<organism evidence="4 5">
    <name type="scientific">Varanus komodoensis</name>
    <name type="common">Komodo dragon</name>
    <dbReference type="NCBI Taxonomy" id="61221"/>
    <lineage>
        <taxon>Eukaryota</taxon>
        <taxon>Metazoa</taxon>
        <taxon>Chordata</taxon>
        <taxon>Craniata</taxon>
        <taxon>Vertebrata</taxon>
        <taxon>Euteleostomi</taxon>
        <taxon>Lepidosauria</taxon>
        <taxon>Squamata</taxon>
        <taxon>Bifurcata</taxon>
        <taxon>Unidentata</taxon>
        <taxon>Episquamata</taxon>
        <taxon>Toxicofera</taxon>
        <taxon>Anguimorpha</taxon>
        <taxon>Paleoanguimorpha</taxon>
        <taxon>Varanoidea</taxon>
        <taxon>Varanidae</taxon>
        <taxon>Varanus</taxon>
    </lineage>
</organism>
<comment type="subcellular location">
    <subcellularLocation>
        <location evidence="1">Mitochondrion</location>
    </subcellularLocation>
</comment>
<dbReference type="PANTHER" id="PTHR21228:SF1">
    <property type="entry name" value="FAST KINASE DOMAIN-CONTAINING PROTEIN 2, MITOCHONDRIAL"/>
    <property type="match status" value="1"/>
</dbReference>
<dbReference type="Pfam" id="PF06743">
    <property type="entry name" value="FAST_1"/>
    <property type="match status" value="1"/>
</dbReference>
<dbReference type="SMART" id="SM00952">
    <property type="entry name" value="RAP"/>
    <property type="match status" value="1"/>
</dbReference>
<proteinExistence type="predicted"/>
<evidence type="ECO:0000259" key="3">
    <source>
        <dbReference type="PROSITE" id="PS51286"/>
    </source>
</evidence>
<evidence type="ECO:0000313" key="5">
    <source>
        <dbReference type="Proteomes" id="UP000694545"/>
    </source>
</evidence>
<dbReference type="PANTHER" id="PTHR21228">
    <property type="entry name" value="FAST LEU-RICH DOMAIN-CONTAINING"/>
    <property type="match status" value="1"/>
</dbReference>
<accession>A0A8D2LYA4</accession>
<dbReference type="Pfam" id="PF08368">
    <property type="entry name" value="FAST_2"/>
    <property type="match status" value="1"/>
</dbReference>
<dbReference type="InterPro" id="IPR013584">
    <property type="entry name" value="RAP"/>
</dbReference>
<dbReference type="GO" id="GO:0035770">
    <property type="term" value="C:ribonucleoprotein granule"/>
    <property type="evidence" value="ECO:0007669"/>
    <property type="project" value="TreeGrafter"/>
</dbReference>
<feature type="domain" description="RAP" evidence="3">
    <location>
        <begin position="616"/>
        <end position="673"/>
    </location>
</feature>
<dbReference type="Ensembl" id="ENSVKKT00000029388.1">
    <property type="protein sequence ID" value="ENSVKKP00000028703.1"/>
    <property type="gene ID" value="ENSVKKG00000018539.1"/>
</dbReference>
<dbReference type="RefSeq" id="XP_044287882.1">
    <property type="nucleotide sequence ID" value="XM_044431947.1"/>
</dbReference>
<sequence length="685" mass="78074">MNRKLDFLIRTVRKLQACHYAWGSSSRTAVPVLAFGISRPVNAVKSIYPCQFLWYVSSPGHQSFVRFFSEDILPCNVEEANADKQKATKELLEEHAQGPEPVLIKPTQLPSDFSVSPNEDQSAVKEEVEMSPDQLFFNDLRKCLSPCDVLDLIKKHPFSLKHSSNCIVSMWILTKKLSEDQRFYERKLMFQHPQFSLLCQRLMNEAKYMWPDDVAQSMLAVVRLGVPQNTLLVQTLLRVCQERLNEFNDRSLSVVASTLQVMEKCKNVEALQAGLLLLVEQRLPKISDIFILQTILKSVGKDASLSLKTKLEKKLLNQMDRFTHTNTHFMFNVLAEINFRSSSILNACSDRFIEHIHGTSFSQLLEVLRSCRKLVYRNVKLYAAIANYVAAFFMWDTKQILQFISAFENLGFQPIDLMDKFAEKVISHPGSLSMKEIISVLRFYSFLNHIPKGQHQEFLEVLNDVLTNHLPSISNVNLLRAIYSFCILGYLPQPAVNQLLQQEIINDLLTSGEQNIEQNKMMLHTVNVCLQLDGHSLIAPTTLPVDKPPSGSALIHPDVEEVLLTLLGDRSLFQSNVQETHGYNIDFEILMDVNRGIVISNAEAELLPDDSKIQRVAVLCARPSALCVESKHPRGKLAMKMRHLRLLGYRVILVHYQEFQKLNKDEAIDFFKGEIFSADASSDFK</sequence>
<dbReference type="InterPro" id="IPR013579">
    <property type="entry name" value="FAST_2"/>
</dbReference>
<evidence type="ECO:0000256" key="2">
    <source>
        <dbReference type="ARBA" id="ARBA00023128"/>
    </source>
</evidence>
<name>A0A8D2LYA4_VARKO</name>
<dbReference type="CTD" id="22868"/>
<dbReference type="GO" id="GO:0044528">
    <property type="term" value="P:regulation of mitochondrial mRNA stability"/>
    <property type="evidence" value="ECO:0007669"/>
    <property type="project" value="InterPro"/>
</dbReference>
<protein>
    <submittedName>
        <fullName evidence="4">FAST kinase domains 2</fullName>
    </submittedName>
</protein>
<dbReference type="GO" id="GO:0003723">
    <property type="term" value="F:RNA binding"/>
    <property type="evidence" value="ECO:0007669"/>
    <property type="project" value="TreeGrafter"/>
</dbReference>
<dbReference type="Proteomes" id="UP000694545">
    <property type="component" value="Unplaced"/>
</dbReference>
<dbReference type="GO" id="GO:0000963">
    <property type="term" value="P:mitochondrial RNA processing"/>
    <property type="evidence" value="ECO:0007669"/>
    <property type="project" value="TreeGrafter"/>
</dbReference>
<gene>
    <name evidence="4" type="primary">FASTKD2</name>
</gene>
<evidence type="ECO:0000256" key="1">
    <source>
        <dbReference type="ARBA" id="ARBA00004173"/>
    </source>
</evidence>
<reference evidence="4" key="1">
    <citation type="submission" date="2025-08" db="UniProtKB">
        <authorList>
            <consortium name="Ensembl"/>
        </authorList>
    </citation>
    <scope>IDENTIFICATION</scope>
</reference>
<reference evidence="4" key="2">
    <citation type="submission" date="2025-09" db="UniProtKB">
        <authorList>
            <consortium name="Ensembl"/>
        </authorList>
    </citation>
    <scope>IDENTIFICATION</scope>
</reference>
<dbReference type="Pfam" id="PF08373">
    <property type="entry name" value="RAP"/>
    <property type="match status" value="1"/>
</dbReference>
<evidence type="ECO:0000313" key="4">
    <source>
        <dbReference type="Ensembl" id="ENSVKKP00000028703.1"/>
    </source>
</evidence>
<dbReference type="InterPro" id="IPR010622">
    <property type="entry name" value="FAST_Leu-rich"/>
</dbReference>
<dbReference type="OMA" id="FEIRMDS"/>
<dbReference type="AlphaFoldDB" id="A0A8D2LYA4"/>